<dbReference type="EMBL" id="CAJZBQ010000024">
    <property type="protein sequence ID" value="CAG9319904.1"/>
    <property type="molecule type" value="Genomic_DNA"/>
</dbReference>
<keyword evidence="3" id="KW-1185">Reference proteome</keyword>
<protein>
    <submittedName>
        <fullName evidence="2">Uncharacterized protein</fullName>
    </submittedName>
</protein>
<name>A0AAU9JDZ2_9CILI</name>
<dbReference type="AlphaFoldDB" id="A0AAU9JDZ2"/>
<feature type="region of interest" description="Disordered" evidence="1">
    <location>
        <begin position="147"/>
        <end position="199"/>
    </location>
</feature>
<evidence type="ECO:0000313" key="3">
    <source>
        <dbReference type="Proteomes" id="UP001162131"/>
    </source>
</evidence>
<proteinExistence type="predicted"/>
<sequence length="319" mass="37168">MATNFSPLVFDSINVGRHIKGSKKRYIWKFELDGKENIVDLYISKFTGKRKILINGDIKIDARKLGAYATYPLKIGKHSIIVYEKEANVYDLRCDNLSFDETMRKIKYKSTRDNDFSNSDLFDKYDALSIKNMAYLYDEEHSNRHEKNKWKTNLSGIKKSKKQPSNEFQTSTNPSKIIDHSSHKTLEQPKENEPLDIMNTPSTTISFMPSDLFTNPTSEMQLGTFSMSSNPFESNSIYPRIQESQSFTESQKYNSTSEHSIFEKSQNFPYEEAHTHKTSKNPFDFPQDYSSYQNQLSQYQYSSEIAYPYVTSRPWINPH</sequence>
<organism evidence="2 3">
    <name type="scientific">Blepharisma stoltei</name>
    <dbReference type="NCBI Taxonomy" id="1481888"/>
    <lineage>
        <taxon>Eukaryota</taxon>
        <taxon>Sar</taxon>
        <taxon>Alveolata</taxon>
        <taxon>Ciliophora</taxon>
        <taxon>Postciliodesmatophora</taxon>
        <taxon>Heterotrichea</taxon>
        <taxon>Heterotrichida</taxon>
        <taxon>Blepharismidae</taxon>
        <taxon>Blepharisma</taxon>
    </lineage>
</organism>
<evidence type="ECO:0000256" key="1">
    <source>
        <dbReference type="SAM" id="MobiDB-lite"/>
    </source>
</evidence>
<evidence type="ECO:0000313" key="2">
    <source>
        <dbReference type="EMBL" id="CAG9319904.1"/>
    </source>
</evidence>
<dbReference type="Proteomes" id="UP001162131">
    <property type="component" value="Unassembled WGS sequence"/>
</dbReference>
<feature type="compositionally biased region" description="Basic and acidic residues" evidence="1">
    <location>
        <begin position="177"/>
        <end position="193"/>
    </location>
</feature>
<accession>A0AAU9JDZ2</accession>
<gene>
    <name evidence="2" type="ORF">BSTOLATCC_MIC25149</name>
</gene>
<feature type="compositionally biased region" description="Polar residues" evidence="1">
    <location>
        <begin position="163"/>
        <end position="175"/>
    </location>
</feature>
<comment type="caution">
    <text evidence="2">The sequence shown here is derived from an EMBL/GenBank/DDBJ whole genome shotgun (WGS) entry which is preliminary data.</text>
</comment>
<reference evidence="2" key="1">
    <citation type="submission" date="2021-09" db="EMBL/GenBank/DDBJ databases">
        <authorList>
            <consortium name="AG Swart"/>
            <person name="Singh M."/>
            <person name="Singh A."/>
            <person name="Seah K."/>
            <person name="Emmerich C."/>
        </authorList>
    </citation>
    <scope>NUCLEOTIDE SEQUENCE</scope>
    <source>
        <strain evidence="2">ATCC30299</strain>
    </source>
</reference>